<dbReference type="Proteomes" id="UP001165653">
    <property type="component" value="Unassembled WGS sequence"/>
</dbReference>
<dbReference type="CDD" id="cd08349">
    <property type="entry name" value="BLMA_like"/>
    <property type="match status" value="1"/>
</dbReference>
<evidence type="ECO:0000256" key="3">
    <source>
        <dbReference type="ARBA" id="ARBA00023251"/>
    </source>
</evidence>
<evidence type="ECO:0000259" key="4">
    <source>
        <dbReference type="PROSITE" id="PS51819"/>
    </source>
</evidence>
<dbReference type="InterPro" id="IPR029068">
    <property type="entry name" value="Glyas_Bleomycin-R_OHBP_Dase"/>
</dbReference>
<reference evidence="5" key="1">
    <citation type="submission" date="2022-10" db="EMBL/GenBank/DDBJ databases">
        <title>Luteolibacter sp. GHJ8, whole genome shotgun sequencing project.</title>
        <authorList>
            <person name="Zhao G."/>
            <person name="Shen L."/>
        </authorList>
    </citation>
    <scope>NUCLEOTIDE SEQUENCE</scope>
    <source>
        <strain evidence="5">GHJ8</strain>
    </source>
</reference>
<dbReference type="Gene3D" id="3.10.180.10">
    <property type="entry name" value="2,3-Dihydroxybiphenyl 1,2-Dioxygenase, domain 1"/>
    <property type="match status" value="1"/>
</dbReference>
<accession>A0ABT3FXT3</accession>
<proteinExistence type="inferred from homology"/>
<sequence length="124" mass="14079">MSMNSEMKPPIPVLRSFDEAKTKEFYVDFLGFRVDWEHRFETGTPLYMQVSRGSCVLHISEHFGDSTPGAGIRIEVAELASYLDGLRAKSYRHARPGEAQLQPWGLREITISDPSGNRLTLYSE</sequence>
<keyword evidence="3" id="KW-0046">Antibiotic resistance</keyword>
<evidence type="ECO:0000313" key="6">
    <source>
        <dbReference type="Proteomes" id="UP001165653"/>
    </source>
</evidence>
<protein>
    <recommendedName>
        <fullName evidence="2">Bleomycin resistance protein</fullName>
    </recommendedName>
</protein>
<comment type="caution">
    <text evidence="5">The sequence shown here is derived from an EMBL/GenBank/DDBJ whole genome shotgun (WGS) entry which is preliminary data.</text>
</comment>
<dbReference type="Pfam" id="PF19581">
    <property type="entry name" value="Glyoxalase_7"/>
    <property type="match status" value="1"/>
</dbReference>
<comment type="similarity">
    <text evidence="1">Belongs to the bleomycin resistance protein family.</text>
</comment>
<evidence type="ECO:0000256" key="2">
    <source>
        <dbReference type="ARBA" id="ARBA00021572"/>
    </source>
</evidence>
<feature type="domain" description="VOC" evidence="4">
    <location>
        <begin position="8"/>
        <end position="124"/>
    </location>
</feature>
<keyword evidence="6" id="KW-1185">Reference proteome</keyword>
<name>A0ABT3FXT3_9BACT</name>
<dbReference type="RefSeq" id="WP_264510165.1">
    <property type="nucleotide sequence ID" value="NZ_JAPDDR010000001.1"/>
</dbReference>
<evidence type="ECO:0000313" key="5">
    <source>
        <dbReference type="EMBL" id="MCW1912091.1"/>
    </source>
</evidence>
<evidence type="ECO:0000256" key="1">
    <source>
        <dbReference type="ARBA" id="ARBA00011051"/>
    </source>
</evidence>
<dbReference type="PROSITE" id="PS51819">
    <property type="entry name" value="VOC"/>
    <property type="match status" value="1"/>
</dbReference>
<dbReference type="InterPro" id="IPR000335">
    <property type="entry name" value="Bleomycin-R"/>
</dbReference>
<dbReference type="InterPro" id="IPR037523">
    <property type="entry name" value="VOC_core"/>
</dbReference>
<dbReference type="SUPFAM" id="SSF54593">
    <property type="entry name" value="Glyoxalase/Bleomycin resistance protein/Dihydroxybiphenyl dioxygenase"/>
    <property type="match status" value="1"/>
</dbReference>
<dbReference type="EMBL" id="JAPDDR010000001">
    <property type="protein sequence ID" value="MCW1912091.1"/>
    <property type="molecule type" value="Genomic_DNA"/>
</dbReference>
<organism evidence="5 6">
    <name type="scientific">Luteolibacter rhizosphaerae</name>
    <dbReference type="NCBI Taxonomy" id="2989719"/>
    <lineage>
        <taxon>Bacteria</taxon>
        <taxon>Pseudomonadati</taxon>
        <taxon>Verrucomicrobiota</taxon>
        <taxon>Verrucomicrobiia</taxon>
        <taxon>Verrucomicrobiales</taxon>
        <taxon>Verrucomicrobiaceae</taxon>
        <taxon>Luteolibacter</taxon>
    </lineage>
</organism>
<gene>
    <name evidence="5" type="ORF">OJ996_00800</name>
</gene>